<name>A0A1I8F7X4_9PLAT</name>
<keyword evidence="11" id="KW-1185">Reference proteome</keyword>
<keyword evidence="5" id="KW-0418">Kinase</keyword>
<dbReference type="PROSITE" id="PS00108">
    <property type="entry name" value="PROTEIN_KINASE_ST"/>
    <property type="match status" value="1"/>
</dbReference>
<dbReference type="InterPro" id="IPR050236">
    <property type="entry name" value="Ser_Thr_kinase_AGC"/>
</dbReference>
<feature type="region of interest" description="Disordered" evidence="9">
    <location>
        <begin position="256"/>
        <end position="276"/>
    </location>
</feature>
<dbReference type="PANTHER" id="PTHR24356">
    <property type="entry name" value="SERINE/THREONINE-PROTEIN KINASE"/>
    <property type="match status" value="1"/>
</dbReference>
<dbReference type="EC" id="2.7.11.1" evidence="1"/>
<evidence type="ECO:0000313" key="12">
    <source>
        <dbReference type="WBParaSite" id="maker-unitig_23351-snap-gene-0.1-mRNA-1"/>
    </source>
</evidence>
<dbReference type="GO" id="GO:0005524">
    <property type="term" value="F:ATP binding"/>
    <property type="evidence" value="ECO:0007669"/>
    <property type="project" value="UniProtKB-KW"/>
</dbReference>
<dbReference type="InterPro" id="IPR000719">
    <property type="entry name" value="Prot_kinase_dom"/>
</dbReference>
<dbReference type="GO" id="GO:0035556">
    <property type="term" value="P:intracellular signal transduction"/>
    <property type="evidence" value="ECO:0007669"/>
    <property type="project" value="TreeGrafter"/>
</dbReference>
<comment type="catalytic activity">
    <reaction evidence="7">
        <text>L-threonyl-[protein] + ATP = O-phospho-L-threonyl-[protein] + ADP + H(+)</text>
        <dbReference type="Rhea" id="RHEA:46608"/>
        <dbReference type="Rhea" id="RHEA-COMP:11060"/>
        <dbReference type="Rhea" id="RHEA-COMP:11605"/>
        <dbReference type="ChEBI" id="CHEBI:15378"/>
        <dbReference type="ChEBI" id="CHEBI:30013"/>
        <dbReference type="ChEBI" id="CHEBI:30616"/>
        <dbReference type="ChEBI" id="CHEBI:61977"/>
        <dbReference type="ChEBI" id="CHEBI:456216"/>
        <dbReference type="EC" id="2.7.11.1"/>
    </reaction>
</comment>
<evidence type="ECO:0000256" key="8">
    <source>
        <dbReference type="ARBA" id="ARBA00048679"/>
    </source>
</evidence>
<dbReference type="SMART" id="SM00220">
    <property type="entry name" value="S_TKc"/>
    <property type="match status" value="1"/>
</dbReference>
<dbReference type="GO" id="GO:0004674">
    <property type="term" value="F:protein serine/threonine kinase activity"/>
    <property type="evidence" value="ECO:0007669"/>
    <property type="project" value="UniProtKB-KW"/>
</dbReference>
<dbReference type="PANTHER" id="PTHR24356:SF210">
    <property type="entry name" value="SERINE_THREONINE-PROTEIN KINASE N"/>
    <property type="match status" value="1"/>
</dbReference>
<evidence type="ECO:0000256" key="4">
    <source>
        <dbReference type="ARBA" id="ARBA00022741"/>
    </source>
</evidence>
<reference evidence="12" key="1">
    <citation type="submission" date="2016-11" db="UniProtKB">
        <authorList>
            <consortium name="WormBaseParasite"/>
        </authorList>
    </citation>
    <scope>IDENTIFICATION</scope>
</reference>
<keyword evidence="3" id="KW-0808">Transferase</keyword>
<dbReference type="Gene3D" id="1.10.510.10">
    <property type="entry name" value="Transferase(Phosphotransferase) domain 1"/>
    <property type="match status" value="2"/>
</dbReference>
<evidence type="ECO:0000256" key="6">
    <source>
        <dbReference type="ARBA" id="ARBA00022840"/>
    </source>
</evidence>
<accession>A0A1I8F7X4</accession>
<proteinExistence type="predicted"/>
<evidence type="ECO:0000259" key="10">
    <source>
        <dbReference type="PROSITE" id="PS50011"/>
    </source>
</evidence>
<sequence length="290" mass="32065">MDFLHDARNSCQLWANRSHNNARGASIPGAVLTVANAVARAREAAAAKQPMGSAARGARLCQRLRGCATPLGLAEFRLIADASRGHFGQSPASSRITPIWIYCALKALKKAEGRVLLWLRCVGLRFLHEQRMFYRDLKLDNLLLDARGYCKLADFGLCKVLTDPLLHPRRGLVGTGCTNLRECCSASRPFPGEDEEEVFYSIVNSEVRYPSHLSAESVTIMRRLLRRNPRSRLAHRKADRNSEDVSNFDAEFTDERPVLTPAQAATTAQPAGSGTYSVTCSVDRMSQCTQ</sequence>
<dbReference type="InterPro" id="IPR011009">
    <property type="entry name" value="Kinase-like_dom_sf"/>
</dbReference>
<evidence type="ECO:0000313" key="11">
    <source>
        <dbReference type="Proteomes" id="UP000095280"/>
    </source>
</evidence>
<evidence type="ECO:0000256" key="2">
    <source>
        <dbReference type="ARBA" id="ARBA00022527"/>
    </source>
</evidence>
<dbReference type="Proteomes" id="UP000095280">
    <property type="component" value="Unplaced"/>
</dbReference>
<dbReference type="InterPro" id="IPR008271">
    <property type="entry name" value="Ser/Thr_kinase_AS"/>
</dbReference>
<keyword evidence="2" id="KW-0723">Serine/threonine-protein kinase</keyword>
<organism evidence="11 12">
    <name type="scientific">Macrostomum lignano</name>
    <dbReference type="NCBI Taxonomy" id="282301"/>
    <lineage>
        <taxon>Eukaryota</taxon>
        <taxon>Metazoa</taxon>
        <taxon>Spiralia</taxon>
        <taxon>Lophotrochozoa</taxon>
        <taxon>Platyhelminthes</taxon>
        <taxon>Rhabditophora</taxon>
        <taxon>Macrostomorpha</taxon>
        <taxon>Macrostomida</taxon>
        <taxon>Macrostomidae</taxon>
        <taxon>Macrostomum</taxon>
    </lineage>
</organism>
<feature type="compositionally biased region" description="Low complexity" evidence="9">
    <location>
        <begin position="260"/>
        <end position="271"/>
    </location>
</feature>
<dbReference type="SUPFAM" id="SSF56112">
    <property type="entry name" value="Protein kinase-like (PK-like)"/>
    <property type="match status" value="1"/>
</dbReference>
<dbReference type="WBParaSite" id="maker-unitig_23351-snap-gene-0.1-mRNA-1">
    <property type="protein sequence ID" value="maker-unitig_23351-snap-gene-0.1-mRNA-1"/>
    <property type="gene ID" value="maker-unitig_23351-snap-gene-0.1"/>
</dbReference>
<protein>
    <recommendedName>
        <fullName evidence="1">non-specific serine/threonine protein kinase</fullName>
        <ecNumber evidence="1">2.7.11.1</ecNumber>
    </recommendedName>
</protein>
<dbReference type="InterPro" id="IPR017892">
    <property type="entry name" value="Pkinase_C"/>
</dbReference>
<feature type="domain" description="Protein kinase" evidence="10">
    <location>
        <begin position="1"/>
        <end position="290"/>
    </location>
</feature>
<comment type="catalytic activity">
    <reaction evidence="8">
        <text>L-seryl-[protein] + ATP = O-phospho-L-seryl-[protein] + ADP + H(+)</text>
        <dbReference type="Rhea" id="RHEA:17989"/>
        <dbReference type="Rhea" id="RHEA-COMP:9863"/>
        <dbReference type="Rhea" id="RHEA-COMP:11604"/>
        <dbReference type="ChEBI" id="CHEBI:15378"/>
        <dbReference type="ChEBI" id="CHEBI:29999"/>
        <dbReference type="ChEBI" id="CHEBI:30616"/>
        <dbReference type="ChEBI" id="CHEBI:83421"/>
        <dbReference type="ChEBI" id="CHEBI:456216"/>
        <dbReference type="EC" id="2.7.11.1"/>
    </reaction>
</comment>
<dbReference type="Pfam" id="PF00069">
    <property type="entry name" value="Pkinase"/>
    <property type="match status" value="1"/>
</dbReference>
<keyword evidence="6" id="KW-0067">ATP-binding</keyword>
<dbReference type="Pfam" id="PF00433">
    <property type="entry name" value="Pkinase_C"/>
    <property type="match status" value="1"/>
</dbReference>
<evidence type="ECO:0000256" key="3">
    <source>
        <dbReference type="ARBA" id="ARBA00022679"/>
    </source>
</evidence>
<evidence type="ECO:0000256" key="5">
    <source>
        <dbReference type="ARBA" id="ARBA00022777"/>
    </source>
</evidence>
<evidence type="ECO:0000256" key="7">
    <source>
        <dbReference type="ARBA" id="ARBA00047899"/>
    </source>
</evidence>
<evidence type="ECO:0000256" key="1">
    <source>
        <dbReference type="ARBA" id="ARBA00012513"/>
    </source>
</evidence>
<dbReference type="AlphaFoldDB" id="A0A1I8F7X4"/>
<dbReference type="PROSITE" id="PS50011">
    <property type="entry name" value="PROTEIN_KINASE_DOM"/>
    <property type="match status" value="1"/>
</dbReference>
<evidence type="ECO:0000256" key="9">
    <source>
        <dbReference type="SAM" id="MobiDB-lite"/>
    </source>
</evidence>
<keyword evidence="4" id="KW-0547">Nucleotide-binding</keyword>